<keyword evidence="1" id="KW-1133">Transmembrane helix</keyword>
<evidence type="ECO:0000313" key="4">
    <source>
        <dbReference type="Proteomes" id="UP000664277"/>
    </source>
</evidence>
<comment type="caution">
    <text evidence="3">The sequence shown here is derived from an EMBL/GenBank/DDBJ whole genome shotgun (WGS) entry which is preliminary data.</text>
</comment>
<dbReference type="Pfam" id="PF08666">
    <property type="entry name" value="SAF"/>
    <property type="match status" value="1"/>
</dbReference>
<dbReference type="EMBL" id="JAFLCK010000032">
    <property type="protein sequence ID" value="MBN8662152.1"/>
    <property type="molecule type" value="Genomic_DNA"/>
</dbReference>
<dbReference type="SMART" id="SM00858">
    <property type="entry name" value="SAF"/>
    <property type="match status" value="1"/>
</dbReference>
<dbReference type="CDD" id="cd11614">
    <property type="entry name" value="SAF_CpaB_FlgA_like"/>
    <property type="match status" value="1"/>
</dbReference>
<feature type="transmembrane region" description="Helical" evidence="1">
    <location>
        <begin position="12"/>
        <end position="30"/>
    </location>
</feature>
<evidence type="ECO:0000313" key="3">
    <source>
        <dbReference type="EMBL" id="MBN8662152.1"/>
    </source>
</evidence>
<protein>
    <submittedName>
        <fullName evidence="3">SAF domain-containing protein</fullName>
    </submittedName>
</protein>
<gene>
    <name evidence="3" type="ORF">J0M35_17420</name>
</gene>
<dbReference type="Proteomes" id="UP000664277">
    <property type="component" value="Unassembled WGS sequence"/>
</dbReference>
<dbReference type="AlphaFoldDB" id="A0A8J7PCD0"/>
<proteinExistence type="predicted"/>
<evidence type="ECO:0000259" key="2">
    <source>
        <dbReference type="SMART" id="SM00858"/>
    </source>
</evidence>
<reference evidence="3" key="1">
    <citation type="submission" date="2021-02" db="EMBL/GenBank/DDBJ databases">
        <title>Genome-Resolved Metagenomics of a Microbial Community Performing Photosynthetic Biological Nutrient Removal.</title>
        <authorList>
            <person name="Mcdaniel E.A."/>
        </authorList>
    </citation>
    <scope>NUCLEOTIDE SEQUENCE</scope>
    <source>
        <strain evidence="3">UWPOB_OBS1</strain>
    </source>
</reference>
<keyword evidence="1" id="KW-0472">Membrane</keyword>
<evidence type="ECO:0000256" key="1">
    <source>
        <dbReference type="SAM" id="Phobius"/>
    </source>
</evidence>
<dbReference type="InterPro" id="IPR013974">
    <property type="entry name" value="SAF"/>
</dbReference>
<name>A0A8J7PCD0_9BACT</name>
<sequence length="145" mass="16022">MFDEQLEMNSNTLCVAFTVLCTALIVSHLFSLNPVENRFNLLSRESPDQSIAVLYCARDIPAHKVITSDDLLLKMIPQSRAISNACSSKWIAIGREVAIPLRKGECISLAEFGLVKSPNTKGSVLSEFSPANHFRVIHGSVDFEK</sequence>
<keyword evidence="1" id="KW-0812">Transmembrane</keyword>
<accession>A0A8J7PCD0</accession>
<organism evidence="3 4">
    <name type="scientific">Candidatus Obscuribacter phosphatis</name>
    <dbReference type="NCBI Taxonomy" id="1906157"/>
    <lineage>
        <taxon>Bacteria</taxon>
        <taxon>Bacillati</taxon>
        <taxon>Candidatus Melainabacteria</taxon>
        <taxon>Candidatus Obscuribacterales</taxon>
        <taxon>Candidatus Obscuribacteraceae</taxon>
        <taxon>Candidatus Obscuribacter</taxon>
    </lineage>
</organism>
<feature type="domain" description="SAF" evidence="2">
    <location>
        <begin position="51"/>
        <end position="113"/>
    </location>
</feature>